<keyword evidence="4" id="KW-0804">Transcription</keyword>
<comment type="caution">
    <text evidence="7">The sequence shown here is derived from an EMBL/GenBank/DDBJ whole genome shotgun (WGS) entry which is preliminary data.</text>
</comment>
<dbReference type="Pfam" id="PF11754">
    <property type="entry name" value="Velvet"/>
    <property type="match status" value="2"/>
</dbReference>
<dbReference type="InterPro" id="IPR037525">
    <property type="entry name" value="Velvet_dom"/>
</dbReference>
<comment type="subcellular location">
    <subcellularLocation>
        <location evidence="1">Nucleus</location>
    </subcellularLocation>
</comment>
<evidence type="ECO:0000256" key="2">
    <source>
        <dbReference type="ARBA" id="ARBA00022969"/>
    </source>
</evidence>
<feature type="domain" description="Velvet" evidence="6">
    <location>
        <begin position="15"/>
        <end position="191"/>
    </location>
</feature>
<keyword evidence="2" id="KW-0749">Sporulation</keyword>
<gene>
    <name evidence="7" type="ORF">E3Q10_03850</name>
</gene>
<dbReference type="InterPro" id="IPR021740">
    <property type="entry name" value="Velvet"/>
</dbReference>
<proteinExistence type="predicted"/>
<organism evidence="7 8">
    <name type="scientific">Wallemia mellicola</name>
    <dbReference type="NCBI Taxonomy" id="1708541"/>
    <lineage>
        <taxon>Eukaryota</taxon>
        <taxon>Fungi</taxon>
        <taxon>Dikarya</taxon>
        <taxon>Basidiomycota</taxon>
        <taxon>Wallemiomycotina</taxon>
        <taxon>Wallemiomycetes</taxon>
        <taxon>Wallemiales</taxon>
        <taxon>Wallemiaceae</taxon>
        <taxon>Wallemia</taxon>
    </lineage>
</organism>
<reference evidence="7 8" key="1">
    <citation type="submission" date="2019-03" db="EMBL/GenBank/DDBJ databases">
        <title>Sequencing 25 genomes of Wallemia mellicola.</title>
        <authorList>
            <person name="Gostincar C."/>
        </authorList>
    </citation>
    <scope>NUCLEOTIDE SEQUENCE [LARGE SCALE GENOMIC DNA]</scope>
    <source>
        <strain evidence="7 8">EXF-8738</strain>
    </source>
</reference>
<dbReference type="PROSITE" id="PS51821">
    <property type="entry name" value="VELVET"/>
    <property type="match status" value="1"/>
</dbReference>
<accession>A0A4T0QMP9</accession>
<name>A0A4T0QMP9_9BASI</name>
<evidence type="ECO:0000256" key="4">
    <source>
        <dbReference type="ARBA" id="ARBA00023163"/>
    </source>
</evidence>
<sequence>MRKLDISINEMLSIEKEPRRYELIILQQPEVSRRSMLNDKERRCVDPPPILQLKIYDRYGRLDDDALRSPYWVVHSSLATHTPLSTPLQQSQILQGLLTSSAHYCTRTEVHDSGSFFHFSDLSFTTTGVYQLKFTLTSVYSLPILLGELPTLAEAISNPIRVYTPKDFPGMAQSTPLAKSLAEQSVLIPIRNENHRIRQ</sequence>
<evidence type="ECO:0000313" key="7">
    <source>
        <dbReference type="EMBL" id="TIC25098.1"/>
    </source>
</evidence>
<dbReference type="GO" id="GO:0030435">
    <property type="term" value="P:sporulation resulting in formation of a cellular spore"/>
    <property type="evidence" value="ECO:0007669"/>
    <property type="project" value="UniProtKB-KW"/>
</dbReference>
<dbReference type="OMA" id="QHVVACH"/>
<dbReference type="PANTHER" id="PTHR33572">
    <property type="entry name" value="SPORE DEVELOPMENT REGULATOR VOSA"/>
    <property type="match status" value="1"/>
</dbReference>
<dbReference type="InterPro" id="IPR038491">
    <property type="entry name" value="Velvet_dom_sf"/>
</dbReference>
<dbReference type="PANTHER" id="PTHR33572:SF17">
    <property type="entry name" value="SEXUAL DEVELOPMENT REGULATOR VELC"/>
    <property type="match status" value="1"/>
</dbReference>
<protein>
    <recommendedName>
        <fullName evidence="6">Velvet domain-containing protein</fullName>
    </recommendedName>
</protein>
<dbReference type="EMBL" id="SPRO01000062">
    <property type="protein sequence ID" value="TIC25098.1"/>
    <property type="molecule type" value="Genomic_DNA"/>
</dbReference>
<keyword evidence="3" id="KW-0805">Transcription regulation</keyword>
<dbReference type="Proteomes" id="UP000305647">
    <property type="component" value="Unassembled WGS sequence"/>
</dbReference>
<evidence type="ECO:0000256" key="5">
    <source>
        <dbReference type="ARBA" id="ARBA00023242"/>
    </source>
</evidence>
<dbReference type="Gene3D" id="2.60.40.3960">
    <property type="entry name" value="Velvet domain"/>
    <property type="match status" value="1"/>
</dbReference>
<evidence type="ECO:0000256" key="3">
    <source>
        <dbReference type="ARBA" id="ARBA00023015"/>
    </source>
</evidence>
<evidence type="ECO:0000256" key="1">
    <source>
        <dbReference type="ARBA" id="ARBA00004123"/>
    </source>
</evidence>
<keyword evidence="5" id="KW-0539">Nucleus</keyword>
<dbReference type="GO" id="GO:0005634">
    <property type="term" value="C:nucleus"/>
    <property type="evidence" value="ECO:0007669"/>
    <property type="project" value="UniProtKB-SubCell"/>
</dbReference>
<dbReference type="AlphaFoldDB" id="A0A4T0QMP9"/>
<evidence type="ECO:0000313" key="8">
    <source>
        <dbReference type="Proteomes" id="UP000305647"/>
    </source>
</evidence>
<evidence type="ECO:0000259" key="6">
    <source>
        <dbReference type="PROSITE" id="PS51821"/>
    </source>
</evidence>